<comment type="caution">
    <text evidence="1">The sequence shown here is derived from an EMBL/GenBank/DDBJ whole genome shotgun (WGS) entry which is preliminary data.</text>
</comment>
<reference evidence="1" key="2">
    <citation type="submission" date="2023-05" db="EMBL/GenBank/DDBJ databases">
        <authorList>
            <consortium name="Lawrence Berkeley National Laboratory"/>
            <person name="Steindorff A."/>
            <person name="Hensen N."/>
            <person name="Bonometti L."/>
            <person name="Westerberg I."/>
            <person name="Brannstrom I.O."/>
            <person name="Guillou S."/>
            <person name="Cros-Aarteil S."/>
            <person name="Calhoun S."/>
            <person name="Haridas S."/>
            <person name="Kuo A."/>
            <person name="Mondo S."/>
            <person name="Pangilinan J."/>
            <person name="Riley R."/>
            <person name="Labutti K."/>
            <person name="Andreopoulos B."/>
            <person name="Lipzen A."/>
            <person name="Chen C."/>
            <person name="Yanf M."/>
            <person name="Daum C."/>
            <person name="Ng V."/>
            <person name="Clum A."/>
            <person name="Ohm R."/>
            <person name="Martin F."/>
            <person name="Silar P."/>
            <person name="Natvig D."/>
            <person name="Lalanne C."/>
            <person name="Gautier V."/>
            <person name="Ament-Velasquez S.L."/>
            <person name="Kruys A."/>
            <person name="Hutchinson M.I."/>
            <person name="Powell A.J."/>
            <person name="Barry K."/>
            <person name="Miller A.N."/>
            <person name="Grigoriev I.V."/>
            <person name="Debuchy R."/>
            <person name="Gladieux P."/>
            <person name="Thoren M.H."/>
            <person name="Johannesson H."/>
        </authorList>
    </citation>
    <scope>NUCLEOTIDE SEQUENCE</scope>
    <source>
        <strain evidence="1">CBS 892.96</strain>
    </source>
</reference>
<sequence>MGWRDYLRWLRLFALVGCSGKDLERKELAGRVFVVVGEWGACVCVGVGGPSFGSGLALGGRAIIKVWYGEAVCKGTSSCMEKKNIET</sequence>
<evidence type="ECO:0000313" key="1">
    <source>
        <dbReference type="EMBL" id="KAK4174009.1"/>
    </source>
</evidence>
<reference evidence="1" key="1">
    <citation type="journal article" date="2023" name="Mol. Phylogenet. Evol.">
        <title>Genome-scale phylogeny and comparative genomics of the fungal order Sordariales.</title>
        <authorList>
            <person name="Hensen N."/>
            <person name="Bonometti L."/>
            <person name="Westerberg I."/>
            <person name="Brannstrom I.O."/>
            <person name="Guillou S."/>
            <person name="Cros-Aarteil S."/>
            <person name="Calhoun S."/>
            <person name="Haridas S."/>
            <person name="Kuo A."/>
            <person name="Mondo S."/>
            <person name="Pangilinan J."/>
            <person name="Riley R."/>
            <person name="LaButti K."/>
            <person name="Andreopoulos B."/>
            <person name="Lipzen A."/>
            <person name="Chen C."/>
            <person name="Yan M."/>
            <person name="Daum C."/>
            <person name="Ng V."/>
            <person name="Clum A."/>
            <person name="Steindorff A."/>
            <person name="Ohm R.A."/>
            <person name="Martin F."/>
            <person name="Silar P."/>
            <person name="Natvig D.O."/>
            <person name="Lalanne C."/>
            <person name="Gautier V."/>
            <person name="Ament-Velasquez S.L."/>
            <person name="Kruys A."/>
            <person name="Hutchinson M.I."/>
            <person name="Powell A.J."/>
            <person name="Barry K."/>
            <person name="Miller A.N."/>
            <person name="Grigoriev I.V."/>
            <person name="Debuchy R."/>
            <person name="Gladieux P."/>
            <person name="Hiltunen Thoren M."/>
            <person name="Johannesson H."/>
        </authorList>
    </citation>
    <scope>NUCLEOTIDE SEQUENCE</scope>
    <source>
        <strain evidence="1">CBS 892.96</strain>
    </source>
</reference>
<dbReference type="AlphaFoldDB" id="A0AAN7A5I0"/>
<proteinExistence type="predicted"/>
<evidence type="ECO:0000313" key="2">
    <source>
        <dbReference type="Proteomes" id="UP001302321"/>
    </source>
</evidence>
<organism evidence="1 2">
    <name type="scientific">Triangularia setosa</name>
    <dbReference type="NCBI Taxonomy" id="2587417"/>
    <lineage>
        <taxon>Eukaryota</taxon>
        <taxon>Fungi</taxon>
        <taxon>Dikarya</taxon>
        <taxon>Ascomycota</taxon>
        <taxon>Pezizomycotina</taxon>
        <taxon>Sordariomycetes</taxon>
        <taxon>Sordariomycetidae</taxon>
        <taxon>Sordariales</taxon>
        <taxon>Podosporaceae</taxon>
        <taxon>Triangularia</taxon>
    </lineage>
</organism>
<keyword evidence="2" id="KW-1185">Reference proteome</keyword>
<protein>
    <submittedName>
        <fullName evidence="1">Uncharacterized protein</fullName>
    </submittedName>
</protein>
<gene>
    <name evidence="1" type="ORF">QBC36DRAFT_334603</name>
</gene>
<name>A0AAN7A5I0_9PEZI</name>
<dbReference type="Proteomes" id="UP001302321">
    <property type="component" value="Unassembled WGS sequence"/>
</dbReference>
<accession>A0AAN7A5I0</accession>
<dbReference type="EMBL" id="MU866306">
    <property type="protein sequence ID" value="KAK4174009.1"/>
    <property type="molecule type" value="Genomic_DNA"/>
</dbReference>